<dbReference type="InterPro" id="IPR025949">
    <property type="entry name" value="PapC-like_C"/>
</dbReference>
<dbReference type="Gene3D" id="2.60.40.3110">
    <property type="match status" value="1"/>
</dbReference>
<gene>
    <name evidence="3" type="ORF">ACFOOT_01730</name>
</gene>
<dbReference type="EMBL" id="JBHRYE010000003">
    <property type="protein sequence ID" value="MFC3670134.1"/>
    <property type="molecule type" value="Genomic_DNA"/>
</dbReference>
<dbReference type="PANTHER" id="PTHR30451">
    <property type="entry name" value="OUTER MEMBRANE USHER PROTEIN"/>
    <property type="match status" value="1"/>
</dbReference>
<sequence length="830" mass="87773">MQPKFADPMPGLSARCCLLASACLIPAQCALAADHGDPSAIAMLAANNDDQSGPIGGHVDAGGGWGTAQDLFLMATLNGTPTDQFVKARRQAEGFSFRAEDLRNVRLIVDRSFKSDDMVPAAALGQVRFTYDEEHQVLDIQAPDALIATYSVGLDTGRQAFDPADIRSLNGMMLGYGLYGTAYQGKLSVSASLEADLMTRAGTFVTTGTIASAASSASRNVVRYDSYWRYIDPRSVRSYTVGDFSSNAQSWTAAVRLGGFQIASAFEQRADIVTNALPQFSGSAALPSTVDLYVNQQKIYSGQVPSGPFDLKELPYAANGNVRMVVTDANGRQVTMTKPFYYTQGLLRKGLLTYSVDVGAPRLDFGTRSFAYDRILAASGVAKYGLANDLTLELAGEYTSDGLTMAGIGAVASLGGIGAMRGSIAGSRYSGHSGLQYAARVEAGVGGVRFFAGTQRTGGEYFDLGRVSAIRGLARRENASTVLPTDRDSAIASSALARINDQAGVAFQPWFDKTSVSLSYNRIVSSLNRFETMNFSLTRGVGSRVSIYANGSLDLNNRRNYGFYLTLSFRPGQRAYATADYSNSGGTHSWGLQYASAGSGRQGEVNWGAAYRGAQNGPSSESAYVNYQAPQGFVQARVDQAGGAWRGQFDLEGSVLAAGGGIFPAPRVMNSFVVVANAGPHVDVLQGGVRVARTDSSGRALLPNVIPYQPTHVYIDPVALPDGWEASQTEQVAVAAFKQGARIDFGARAVRGASIVLVGADGKPLEAGYVAALDGGERATIGYDGIVYLRGLNARNRLTVDLGPSGTCAATFAYDLGRSANQTIGPVPCK</sequence>
<proteinExistence type="predicted"/>
<evidence type="ECO:0000313" key="4">
    <source>
        <dbReference type="Proteomes" id="UP001595683"/>
    </source>
</evidence>
<organism evidence="3 4">
    <name type="scientific">Novosphingobium pokkalii</name>
    <dbReference type="NCBI Taxonomy" id="1770194"/>
    <lineage>
        <taxon>Bacteria</taxon>
        <taxon>Pseudomonadati</taxon>
        <taxon>Pseudomonadota</taxon>
        <taxon>Alphaproteobacteria</taxon>
        <taxon>Sphingomonadales</taxon>
        <taxon>Sphingomonadaceae</taxon>
        <taxon>Novosphingobium</taxon>
    </lineage>
</organism>
<keyword evidence="1" id="KW-0732">Signal</keyword>
<dbReference type="PANTHER" id="PTHR30451:SF5">
    <property type="entry name" value="SLR0019 PROTEIN"/>
    <property type="match status" value="1"/>
</dbReference>
<dbReference type="RefSeq" id="WP_191324989.1">
    <property type="nucleotide sequence ID" value="NZ_BMZP01000013.1"/>
</dbReference>
<dbReference type="Proteomes" id="UP001595683">
    <property type="component" value="Unassembled WGS sequence"/>
</dbReference>
<keyword evidence="4" id="KW-1185">Reference proteome</keyword>
<accession>A0ABV7UYE6</accession>
<name>A0ABV7UYE6_9SPHN</name>
<comment type="caution">
    <text evidence="3">The sequence shown here is derived from an EMBL/GenBank/DDBJ whole genome shotgun (WGS) entry which is preliminary data.</text>
</comment>
<protein>
    <submittedName>
        <fullName evidence="3">Fimbria/pilus outer membrane usher protein</fullName>
    </submittedName>
</protein>
<evidence type="ECO:0000259" key="2">
    <source>
        <dbReference type="Pfam" id="PF13953"/>
    </source>
</evidence>
<dbReference type="InterPro" id="IPR042186">
    <property type="entry name" value="FimD_plug_dom"/>
</dbReference>
<feature type="domain" description="PapC-like C-terminal" evidence="2">
    <location>
        <begin position="756"/>
        <end position="814"/>
    </location>
</feature>
<dbReference type="Pfam" id="PF00577">
    <property type="entry name" value="Usher"/>
    <property type="match status" value="2"/>
</dbReference>
<dbReference type="Pfam" id="PF13953">
    <property type="entry name" value="PapC_C"/>
    <property type="match status" value="1"/>
</dbReference>
<feature type="signal peptide" evidence="1">
    <location>
        <begin position="1"/>
        <end position="32"/>
    </location>
</feature>
<dbReference type="InterPro" id="IPR000015">
    <property type="entry name" value="Fimb_usher"/>
</dbReference>
<evidence type="ECO:0000313" key="3">
    <source>
        <dbReference type="EMBL" id="MFC3670134.1"/>
    </source>
</evidence>
<feature type="chain" id="PRO_5046791409" evidence="1">
    <location>
        <begin position="33"/>
        <end position="830"/>
    </location>
</feature>
<reference evidence="4" key="1">
    <citation type="journal article" date="2019" name="Int. J. Syst. Evol. Microbiol.">
        <title>The Global Catalogue of Microorganisms (GCM) 10K type strain sequencing project: providing services to taxonomists for standard genome sequencing and annotation.</title>
        <authorList>
            <consortium name="The Broad Institute Genomics Platform"/>
            <consortium name="The Broad Institute Genome Sequencing Center for Infectious Disease"/>
            <person name="Wu L."/>
            <person name="Ma J."/>
        </authorList>
    </citation>
    <scope>NUCLEOTIDE SEQUENCE [LARGE SCALE GENOMIC DNA]</scope>
    <source>
        <strain evidence="4">KCTC 42224</strain>
    </source>
</reference>
<evidence type="ECO:0000256" key="1">
    <source>
        <dbReference type="SAM" id="SignalP"/>
    </source>
</evidence>
<dbReference type="Gene3D" id="2.60.40.2610">
    <property type="entry name" value="Outer membrane usher protein FimD, plug domain"/>
    <property type="match status" value="1"/>
</dbReference>